<keyword evidence="7" id="KW-0003">3Fe-4S</keyword>
<dbReference type="InterPro" id="IPR001080">
    <property type="entry name" value="3Fe4S_ferredoxin"/>
</dbReference>
<evidence type="ECO:0000256" key="3">
    <source>
        <dbReference type="ARBA" id="ARBA00022723"/>
    </source>
</evidence>
<comment type="caution">
    <text evidence="10">The sequence shown here is derived from an EMBL/GenBank/DDBJ whole genome shotgun (WGS) entry which is preliminary data.</text>
</comment>
<evidence type="ECO:0000256" key="7">
    <source>
        <dbReference type="ARBA" id="ARBA00023291"/>
    </source>
</evidence>
<evidence type="ECO:0000313" key="11">
    <source>
        <dbReference type="Proteomes" id="UP001501710"/>
    </source>
</evidence>
<keyword evidence="6 8" id="KW-0411">Iron-sulfur</keyword>
<dbReference type="EMBL" id="BAABAS010000021">
    <property type="protein sequence ID" value="GAA4239900.1"/>
    <property type="molecule type" value="Genomic_DNA"/>
</dbReference>
<evidence type="ECO:0000256" key="2">
    <source>
        <dbReference type="ARBA" id="ARBA00022448"/>
    </source>
</evidence>
<dbReference type="PANTHER" id="PTHR36923">
    <property type="entry name" value="FERREDOXIN"/>
    <property type="match status" value="1"/>
</dbReference>
<evidence type="ECO:0000256" key="6">
    <source>
        <dbReference type="ARBA" id="ARBA00023014"/>
    </source>
</evidence>
<gene>
    <name evidence="10" type="ORF">GCM10022254_62560</name>
</gene>
<keyword evidence="11" id="KW-1185">Reference proteome</keyword>
<reference evidence="11" key="1">
    <citation type="journal article" date="2019" name="Int. J. Syst. Evol. Microbiol.">
        <title>The Global Catalogue of Microorganisms (GCM) 10K type strain sequencing project: providing services to taxonomists for standard genome sequencing and annotation.</title>
        <authorList>
            <consortium name="The Broad Institute Genomics Platform"/>
            <consortium name="The Broad Institute Genome Sequencing Center for Infectious Disease"/>
            <person name="Wu L."/>
            <person name="Ma J."/>
        </authorList>
    </citation>
    <scope>NUCLEOTIDE SEQUENCE [LARGE SCALE GENOMIC DNA]</scope>
    <source>
        <strain evidence="11">JCM 17440</strain>
    </source>
</reference>
<evidence type="ECO:0000256" key="5">
    <source>
        <dbReference type="ARBA" id="ARBA00023004"/>
    </source>
</evidence>
<proteinExistence type="predicted"/>
<comment type="function">
    <text evidence="8">Ferredoxins are iron-sulfur proteins that transfer electrons in a wide variety of metabolic reactions.</text>
</comment>
<dbReference type="PROSITE" id="PS51379">
    <property type="entry name" value="4FE4S_FER_2"/>
    <property type="match status" value="1"/>
</dbReference>
<protein>
    <recommendedName>
        <fullName evidence="8">Ferredoxin</fullName>
    </recommendedName>
</protein>
<dbReference type="Gene3D" id="3.30.70.20">
    <property type="match status" value="1"/>
</dbReference>
<keyword evidence="2 8" id="KW-0813">Transport</keyword>
<evidence type="ECO:0000313" key="10">
    <source>
        <dbReference type="EMBL" id="GAA4239900.1"/>
    </source>
</evidence>
<dbReference type="PRINTS" id="PR00352">
    <property type="entry name" value="3FE4SFRDOXIN"/>
</dbReference>
<dbReference type="RefSeq" id="WP_344904238.1">
    <property type="nucleotide sequence ID" value="NZ_BAABAS010000021.1"/>
</dbReference>
<comment type="cofactor">
    <cofactor evidence="1">
        <name>[3Fe-4S] cluster</name>
        <dbReference type="ChEBI" id="CHEBI:21137"/>
    </cofactor>
</comment>
<accession>A0ABP8CJ10</accession>
<dbReference type="InterPro" id="IPR051269">
    <property type="entry name" value="Fe-S_cluster_ET"/>
</dbReference>
<evidence type="ECO:0000256" key="1">
    <source>
        <dbReference type="ARBA" id="ARBA00001927"/>
    </source>
</evidence>
<sequence>MKVEVDPDSCIGSGQCALAVPEVFDQDETSGGVVLLDASPPAELHDAVWESIGRCPVQALSADEPAR</sequence>
<evidence type="ECO:0000256" key="4">
    <source>
        <dbReference type="ARBA" id="ARBA00022982"/>
    </source>
</evidence>
<dbReference type="Pfam" id="PF13370">
    <property type="entry name" value="Fer4_13"/>
    <property type="match status" value="1"/>
</dbReference>
<dbReference type="SUPFAM" id="SSF54862">
    <property type="entry name" value="4Fe-4S ferredoxins"/>
    <property type="match status" value="1"/>
</dbReference>
<organism evidence="10 11">
    <name type="scientific">Actinomadura meridiana</name>
    <dbReference type="NCBI Taxonomy" id="559626"/>
    <lineage>
        <taxon>Bacteria</taxon>
        <taxon>Bacillati</taxon>
        <taxon>Actinomycetota</taxon>
        <taxon>Actinomycetes</taxon>
        <taxon>Streptosporangiales</taxon>
        <taxon>Thermomonosporaceae</taxon>
        <taxon>Actinomadura</taxon>
    </lineage>
</organism>
<name>A0ABP8CJ10_9ACTN</name>
<evidence type="ECO:0000259" key="9">
    <source>
        <dbReference type="PROSITE" id="PS51379"/>
    </source>
</evidence>
<keyword evidence="5 8" id="KW-0408">Iron</keyword>
<keyword evidence="4 8" id="KW-0249">Electron transport</keyword>
<dbReference type="Proteomes" id="UP001501710">
    <property type="component" value="Unassembled WGS sequence"/>
</dbReference>
<dbReference type="PANTHER" id="PTHR36923:SF3">
    <property type="entry name" value="FERREDOXIN"/>
    <property type="match status" value="1"/>
</dbReference>
<dbReference type="InterPro" id="IPR017896">
    <property type="entry name" value="4Fe4S_Fe-S-bd"/>
</dbReference>
<evidence type="ECO:0000256" key="8">
    <source>
        <dbReference type="RuleBase" id="RU368020"/>
    </source>
</evidence>
<feature type="domain" description="4Fe-4S ferredoxin-type" evidence="9">
    <location>
        <begin position="1"/>
        <end position="29"/>
    </location>
</feature>
<keyword evidence="3 8" id="KW-0479">Metal-binding</keyword>